<gene>
    <name evidence="1" type="ORF">WMSIL1_LOCUS9010</name>
</gene>
<dbReference type="AlphaFoldDB" id="A0A564YS40"/>
<keyword evidence="2" id="KW-1185">Reference proteome</keyword>
<protein>
    <submittedName>
        <fullName evidence="1">Uncharacterized protein</fullName>
    </submittedName>
</protein>
<proteinExistence type="predicted"/>
<evidence type="ECO:0000313" key="2">
    <source>
        <dbReference type="Proteomes" id="UP000321570"/>
    </source>
</evidence>
<dbReference type="EMBL" id="CABIJS010000344">
    <property type="protein sequence ID" value="VUZ50097.1"/>
    <property type="molecule type" value="Genomic_DNA"/>
</dbReference>
<dbReference type="Proteomes" id="UP000321570">
    <property type="component" value="Unassembled WGS sequence"/>
</dbReference>
<organism evidence="1 2">
    <name type="scientific">Hymenolepis diminuta</name>
    <name type="common">Rat tapeworm</name>
    <dbReference type="NCBI Taxonomy" id="6216"/>
    <lineage>
        <taxon>Eukaryota</taxon>
        <taxon>Metazoa</taxon>
        <taxon>Spiralia</taxon>
        <taxon>Lophotrochozoa</taxon>
        <taxon>Platyhelminthes</taxon>
        <taxon>Cestoda</taxon>
        <taxon>Eucestoda</taxon>
        <taxon>Cyclophyllidea</taxon>
        <taxon>Hymenolepididae</taxon>
        <taxon>Hymenolepis</taxon>
    </lineage>
</organism>
<name>A0A564YS40_HYMDI</name>
<evidence type="ECO:0000313" key="1">
    <source>
        <dbReference type="EMBL" id="VUZ50097.1"/>
    </source>
</evidence>
<sequence length="128" mass="14508">MYPMTLHPVLNGYSPAETLVNKKPSTICKVLLLKDSTFPSSSSWAKETLANDTAVYVRNHRPNGTWRDSIIRARRGPLDVIFDVFELPPLENNVTTGIRPSNQQILHLKCSRKPLKDSRWIEHSKVVG</sequence>
<accession>A0A564YS40</accession>
<reference evidence="1 2" key="1">
    <citation type="submission" date="2019-07" db="EMBL/GenBank/DDBJ databases">
        <authorList>
            <person name="Jastrzebski P J."/>
            <person name="Paukszto L."/>
            <person name="Jastrzebski P J."/>
        </authorList>
    </citation>
    <scope>NUCLEOTIDE SEQUENCE [LARGE SCALE GENOMIC DNA]</scope>
    <source>
        <strain evidence="1 2">WMS-il1</strain>
    </source>
</reference>